<dbReference type="AlphaFoldDB" id="A0A1G2HK77"/>
<evidence type="ECO:0008006" key="4">
    <source>
        <dbReference type="Google" id="ProtNLM"/>
    </source>
</evidence>
<gene>
    <name evidence="2" type="ORF">A3H51_00925</name>
</gene>
<evidence type="ECO:0000313" key="2">
    <source>
        <dbReference type="EMBL" id="OGZ62855.1"/>
    </source>
</evidence>
<dbReference type="Proteomes" id="UP000178509">
    <property type="component" value="Unassembled WGS sequence"/>
</dbReference>
<reference evidence="2 3" key="1">
    <citation type="journal article" date="2016" name="Nat. Commun.">
        <title>Thousands of microbial genomes shed light on interconnected biogeochemical processes in an aquifer system.</title>
        <authorList>
            <person name="Anantharaman K."/>
            <person name="Brown C.T."/>
            <person name="Hug L.A."/>
            <person name="Sharon I."/>
            <person name="Castelle C.J."/>
            <person name="Probst A.J."/>
            <person name="Thomas B.C."/>
            <person name="Singh A."/>
            <person name="Wilkins M.J."/>
            <person name="Karaoz U."/>
            <person name="Brodie E.L."/>
            <person name="Williams K.H."/>
            <person name="Hubbard S.S."/>
            <person name="Banfield J.F."/>
        </authorList>
    </citation>
    <scope>NUCLEOTIDE SEQUENCE [LARGE SCALE GENOMIC DNA]</scope>
</reference>
<proteinExistence type="predicted"/>
<dbReference type="STRING" id="1802164.A3H51_00925"/>
<name>A0A1G2HK77_9BACT</name>
<evidence type="ECO:0000256" key="1">
    <source>
        <dbReference type="SAM" id="MobiDB-lite"/>
    </source>
</evidence>
<comment type="caution">
    <text evidence="2">The sequence shown here is derived from an EMBL/GenBank/DDBJ whole genome shotgun (WGS) entry which is preliminary data.</text>
</comment>
<feature type="region of interest" description="Disordered" evidence="1">
    <location>
        <begin position="1"/>
        <end position="27"/>
    </location>
</feature>
<evidence type="ECO:0000313" key="3">
    <source>
        <dbReference type="Proteomes" id="UP000178509"/>
    </source>
</evidence>
<feature type="compositionally biased region" description="Basic residues" evidence="1">
    <location>
        <begin position="44"/>
        <end position="58"/>
    </location>
</feature>
<dbReference type="EMBL" id="MHOJ01000008">
    <property type="protein sequence ID" value="OGZ62855.1"/>
    <property type="molecule type" value="Genomic_DNA"/>
</dbReference>
<accession>A0A1G2HK77</accession>
<feature type="region of interest" description="Disordered" evidence="1">
    <location>
        <begin position="41"/>
        <end position="61"/>
    </location>
</feature>
<organism evidence="2 3">
    <name type="scientific">Candidatus Spechtbacteria bacterium RIFCSPLOWO2_02_FULL_38_8</name>
    <dbReference type="NCBI Taxonomy" id="1802164"/>
    <lineage>
        <taxon>Bacteria</taxon>
        <taxon>Candidatus Spechtiibacteriota</taxon>
    </lineage>
</organism>
<protein>
    <recommendedName>
        <fullName evidence="4">30S ribosomal protein S21</fullName>
    </recommendedName>
</protein>
<sequence length="81" mass="9636">MTDKNKKLKPGVQARKKDNESVGSLSRRFLQKVRKSEVLLEARKRQHLQPKKNRRARRASALVVAERRKEYRNLRKWGKAK</sequence>